<dbReference type="NCBIfam" id="TIGR00732">
    <property type="entry name" value="dprA"/>
    <property type="match status" value="1"/>
</dbReference>
<dbReference type="Gene3D" id="1.10.10.10">
    <property type="entry name" value="Winged helix-like DNA-binding domain superfamily/Winged helix DNA-binding domain"/>
    <property type="match status" value="1"/>
</dbReference>
<keyword evidence="5" id="KW-1185">Reference proteome</keyword>
<comment type="similarity">
    <text evidence="1">Belongs to the DprA/Smf family.</text>
</comment>
<sequence>MNDESLQAWLTLRAIERIGPATLAQLAGAFGSPEAVLSASADVLRERGCSPALAAAIVRGVDLRTAEQIEREIAQIHQLRITVLSCLDGEYPERLRHIADPPPLLYLAGRLDPADAHAVAIVGSRRSTPQGRAVTEQLSRDLAQAGFTIVSGLARGIDAAAHRGALEAGGRTIAVLGCGIDRTYPPEHEKLRRDIEAQGAVLSELALGAPPHSYHFPRRNRIISGLSLGVVVTEAAMDSGSLITARLAGEQGREVFALPGSVRAGTSRGPHRLIKDGAKLVENAQDVIDELLPQLDEPMRRRLAAPQNLSIKPISPLSEDEARVIAALSADPLHIDELALRIQLGPASVSAALLSLEMKGLIQQLPGQFVLRL</sequence>
<dbReference type="InterPro" id="IPR036388">
    <property type="entry name" value="WH-like_DNA-bd_sf"/>
</dbReference>
<reference evidence="4" key="1">
    <citation type="submission" date="2022-10" db="EMBL/GenBank/DDBJ databases">
        <authorList>
            <person name="Koch H."/>
        </authorList>
    </citation>
    <scope>NUCLEOTIDE SEQUENCE</scope>
    <source>
        <strain evidence="4">DNF</strain>
    </source>
</reference>
<dbReference type="InterPro" id="IPR003488">
    <property type="entry name" value="DprA"/>
</dbReference>
<dbReference type="Gene3D" id="3.40.50.450">
    <property type="match status" value="1"/>
</dbReference>
<dbReference type="SUPFAM" id="SSF46785">
    <property type="entry name" value="Winged helix' DNA-binding domain"/>
    <property type="match status" value="1"/>
</dbReference>
<evidence type="ECO:0000313" key="4">
    <source>
        <dbReference type="EMBL" id="CAI4030883.1"/>
    </source>
</evidence>
<dbReference type="KEGG" id="nti:DNFV4_01315"/>
<dbReference type="SUPFAM" id="SSF102405">
    <property type="entry name" value="MCP/YpsA-like"/>
    <property type="match status" value="1"/>
</dbReference>
<evidence type="ECO:0000259" key="3">
    <source>
        <dbReference type="Pfam" id="PF17782"/>
    </source>
</evidence>
<dbReference type="EMBL" id="OX365700">
    <property type="protein sequence ID" value="CAI4030883.1"/>
    <property type="molecule type" value="Genomic_DNA"/>
</dbReference>
<gene>
    <name evidence="4" type="ORF">DNFV4_01315</name>
</gene>
<dbReference type="SUPFAM" id="SSF47781">
    <property type="entry name" value="RuvA domain 2-like"/>
    <property type="match status" value="1"/>
</dbReference>
<feature type="domain" description="DprA winged helix" evidence="3">
    <location>
        <begin position="313"/>
        <end position="368"/>
    </location>
</feature>
<dbReference type="AlphaFoldDB" id="A0AA86MXL1"/>
<evidence type="ECO:0000313" key="5">
    <source>
        <dbReference type="Proteomes" id="UP001179121"/>
    </source>
</evidence>
<name>A0AA86MXL1_9BACT</name>
<dbReference type="InterPro" id="IPR010994">
    <property type="entry name" value="RuvA_2-like"/>
</dbReference>
<dbReference type="Pfam" id="PF17782">
    <property type="entry name" value="WHD_DprA"/>
    <property type="match status" value="1"/>
</dbReference>
<dbReference type="InterPro" id="IPR041614">
    <property type="entry name" value="DprA_WH"/>
</dbReference>
<feature type="domain" description="Smf/DprA SLOG" evidence="2">
    <location>
        <begin position="84"/>
        <end position="291"/>
    </location>
</feature>
<dbReference type="InterPro" id="IPR057666">
    <property type="entry name" value="DrpA_SLOG"/>
</dbReference>
<evidence type="ECO:0000256" key="1">
    <source>
        <dbReference type="ARBA" id="ARBA00006525"/>
    </source>
</evidence>
<dbReference type="GO" id="GO:0009294">
    <property type="term" value="P:DNA-mediated transformation"/>
    <property type="evidence" value="ECO:0007669"/>
    <property type="project" value="InterPro"/>
</dbReference>
<proteinExistence type="inferred from homology"/>
<dbReference type="RefSeq" id="WP_289267853.1">
    <property type="nucleotide sequence ID" value="NZ_OX365700.1"/>
</dbReference>
<dbReference type="InterPro" id="IPR036390">
    <property type="entry name" value="WH_DNA-bd_sf"/>
</dbReference>
<organism evidence="4 5">
    <name type="scientific">Nitrospira tepida</name>
    <dbReference type="NCBI Taxonomy" id="2973512"/>
    <lineage>
        <taxon>Bacteria</taxon>
        <taxon>Pseudomonadati</taxon>
        <taxon>Nitrospirota</taxon>
        <taxon>Nitrospiria</taxon>
        <taxon>Nitrospirales</taxon>
        <taxon>Nitrospiraceae</taxon>
        <taxon>Nitrospira</taxon>
    </lineage>
</organism>
<dbReference type="PANTHER" id="PTHR43022:SF1">
    <property type="entry name" value="PROTEIN SMF"/>
    <property type="match status" value="1"/>
</dbReference>
<dbReference type="Pfam" id="PF02481">
    <property type="entry name" value="DNA_processg_A"/>
    <property type="match status" value="1"/>
</dbReference>
<protein>
    <submittedName>
        <fullName evidence="4">DNA protecting protein DprA</fullName>
    </submittedName>
</protein>
<accession>A0AA86MXL1</accession>
<evidence type="ECO:0000259" key="2">
    <source>
        <dbReference type="Pfam" id="PF02481"/>
    </source>
</evidence>
<dbReference type="Proteomes" id="UP001179121">
    <property type="component" value="Chromosome"/>
</dbReference>
<dbReference type="PANTHER" id="PTHR43022">
    <property type="entry name" value="PROTEIN SMF"/>
    <property type="match status" value="1"/>
</dbReference>